<gene>
    <name evidence="1" type="ORF">RB653_009258</name>
</gene>
<evidence type="ECO:0000313" key="2">
    <source>
        <dbReference type="Proteomes" id="UP001344447"/>
    </source>
</evidence>
<dbReference type="EMBL" id="JAVFKY010000003">
    <property type="protein sequence ID" value="KAK5579574.1"/>
    <property type="molecule type" value="Genomic_DNA"/>
</dbReference>
<protein>
    <submittedName>
        <fullName evidence="1">Uncharacterized protein</fullName>
    </submittedName>
</protein>
<reference evidence="1 2" key="1">
    <citation type="submission" date="2023-11" db="EMBL/GenBank/DDBJ databases">
        <title>Dfirmibasis_genome.</title>
        <authorList>
            <person name="Edelbroek B."/>
            <person name="Kjellin J."/>
            <person name="Jerlstrom-Hultqvist J."/>
            <person name="Soderbom F."/>
        </authorList>
    </citation>
    <scope>NUCLEOTIDE SEQUENCE [LARGE SCALE GENOMIC DNA]</scope>
    <source>
        <strain evidence="1 2">TNS-C-14</strain>
    </source>
</reference>
<keyword evidence="2" id="KW-1185">Reference proteome</keyword>
<evidence type="ECO:0000313" key="1">
    <source>
        <dbReference type="EMBL" id="KAK5579574.1"/>
    </source>
</evidence>
<organism evidence="1 2">
    <name type="scientific">Dictyostelium firmibasis</name>
    <dbReference type="NCBI Taxonomy" id="79012"/>
    <lineage>
        <taxon>Eukaryota</taxon>
        <taxon>Amoebozoa</taxon>
        <taxon>Evosea</taxon>
        <taxon>Eumycetozoa</taxon>
        <taxon>Dictyostelia</taxon>
        <taxon>Dictyosteliales</taxon>
        <taxon>Dictyosteliaceae</taxon>
        <taxon>Dictyostelium</taxon>
    </lineage>
</organism>
<comment type="caution">
    <text evidence="1">The sequence shown here is derived from an EMBL/GenBank/DDBJ whole genome shotgun (WGS) entry which is preliminary data.</text>
</comment>
<name>A0AAN7YPZ6_9MYCE</name>
<dbReference type="Proteomes" id="UP001344447">
    <property type="component" value="Unassembled WGS sequence"/>
</dbReference>
<dbReference type="AlphaFoldDB" id="A0AAN7YPZ6"/>
<accession>A0AAN7YPZ6</accession>
<sequence>MHKIIFLYYRIDRDLFQLRILENEYGMLFKQKAHDNKDVLIDASGHCFVMPIKMGNKPPRWFTICSLEHKTFKSVELNNLSPNCFEVMHIGHEDLNDPQTNEKGAGKFKEHSLHIYRSNQTDNGYQEMIFKDFFSKSSNDYQIQFNNYFGIIGKEE</sequence>
<proteinExistence type="predicted"/>